<keyword evidence="7" id="KW-1278">Translocase</keyword>
<evidence type="ECO:0000256" key="4">
    <source>
        <dbReference type="ARBA" id="ARBA00022723"/>
    </source>
</evidence>
<evidence type="ECO:0000256" key="5">
    <source>
        <dbReference type="ARBA" id="ARBA00022741"/>
    </source>
</evidence>
<dbReference type="RefSeq" id="WP_188679681.1">
    <property type="nucleotide sequence ID" value="NZ_BMNY01000001.1"/>
</dbReference>
<dbReference type="PRINTS" id="PR00119">
    <property type="entry name" value="CATATPASE"/>
</dbReference>
<comment type="subcellular location">
    <subcellularLocation>
        <location evidence="1">Endomembrane system</location>
        <topology evidence="1">Multi-pass membrane protein</topology>
    </subcellularLocation>
</comment>
<comment type="similarity">
    <text evidence="2">Belongs to the cation transport ATPase (P-type) (TC 3.A.3) family. Type IB subfamily.</text>
</comment>
<keyword evidence="5" id="KW-0547">Nucleotide-binding</keyword>
<dbReference type="EMBL" id="BMNY01000001">
    <property type="protein sequence ID" value="GGM68107.1"/>
    <property type="molecule type" value="Genomic_DNA"/>
</dbReference>
<dbReference type="InterPro" id="IPR023299">
    <property type="entry name" value="ATPase_P-typ_cyto_dom_N"/>
</dbReference>
<sequence length="678" mass="73258">MPTDPVCGMFVPEDSPLHVDRGGQRYYFCSKGCMEQFTSPERQVASVKRRLVLAWALAVPVISITYLTHFHFRDYVLLALSAPVQFYSGLEFYRGAYSSISSRMANMDLLVALGSTTAFAFSTAVTIFHSFLHYSGVYFDASTAIIALILTGSYVEQKAKERAQRDAEALIKSLPETAKKIVDGRVVEVPRDTLVPGDIIILARGDTVPADGEVVDGSMDVDASNITGEQEPVTLSQGDHVFSGSVVLTGGASVRLERGPADSTLMRVYEAVRRASMGRVRMQRVADIFSSVFVPVILAVAAFSFAFWFLRLGTDAYALQYAVLAAVSVLVIACPCAIGLAGPISFLIASSASYRRGILIRNPGALDRARKVTRVVFDKTGTLTEEEGTVSSYHIADGFPDALDVLYSVESLSRHPVARALCRFARSNGARVYPASSFREEPGLGARATVRGHDVFVGREGGDTVLKIDGRVAGRFSIEYRVRESAARAIQMLRERGISISMVTGDRGDRAEAVASYLGIGDVHHSAGPEEKERIVKEMQQSGEYVAFVGDGVNDAVAVSVSDVGIVIGGRDRSMAELGDIVIMNGDLRGIVEIFDIAESTLRKVRQNLAWAIVYNSILVPVAAGALVPLLGLGVYGYLPMFSALAMGMSSTSVVLNTLRLRSRIAHPRPLYKASPAH</sequence>
<dbReference type="SUPFAM" id="SSF81653">
    <property type="entry name" value="Calcium ATPase, transduction domain A"/>
    <property type="match status" value="1"/>
</dbReference>
<keyword evidence="8 10" id="KW-1133">Transmembrane helix</keyword>
<dbReference type="SMART" id="SM00746">
    <property type="entry name" value="TRASH"/>
    <property type="match status" value="1"/>
</dbReference>
<dbReference type="PROSITE" id="PS00154">
    <property type="entry name" value="ATPASE_E1_E2"/>
    <property type="match status" value="1"/>
</dbReference>
<feature type="transmembrane region" description="Helical" evidence="10">
    <location>
        <begin position="75"/>
        <end position="97"/>
    </location>
</feature>
<dbReference type="InterPro" id="IPR023214">
    <property type="entry name" value="HAD_sf"/>
</dbReference>
<dbReference type="InterPro" id="IPR059000">
    <property type="entry name" value="ATPase_P-type_domA"/>
</dbReference>
<evidence type="ECO:0000313" key="13">
    <source>
        <dbReference type="Proteomes" id="UP000632195"/>
    </source>
</evidence>
<dbReference type="PANTHER" id="PTHR43520">
    <property type="entry name" value="ATP7, ISOFORM B"/>
    <property type="match status" value="1"/>
</dbReference>
<reference evidence="12" key="1">
    <citation type="journal article" date="2014" name="Int. J. Syst. Evol. Microbiol.">
        <title>Complete genome sequence of Corynebacterium casei LMG S-19264T (=DSM 44701T), isolated from a smear-ripened cheese.</title>
        <authorList>
            <consortium name="US DOE Joint Genome Institute (JGI-PGF)"/>
            <person name="Walter F."/>
            <person name="Albersmeier A."/>
            <person name="Kalinowski J."/>
            <person name="Ruckert C."/>
        </authorList>
    </citation>
    <scope>NUCLEOTIDE SEQUENCE</scope>
    <source>
        <strain evidence="12">JCM 13583</strain>
    </source>
</reference>
<name>A0AA37BPV5_9ARCH</name>
<feature type="transmembrane region" description="Helical" evidence="10">
    <location>
        <begin position="638"/>
        <end position="659"/>
    </location>
</feature>
<feature type="transmembrane region" description="Helical" evidence="10">
    <location>
        <begin position="109"/>
        <end position="131"/>
    </location>
</feature>
<dbReference type="Gene3D" id="3.40.50.1000">
    <property type="entry name" value="HAD superfamily/HAD-like"/>
    <property type="match status" value="2"/>
</dbReference>
<dbReference type="InterPro" id="IPR018303">
    <property type="entry name" value="ATPase_P-typ_P_site"/>
</dbReference>
<evidence type="ECO:0000256" key="1">
    <source>
        <dbReference type="ARBA" id="ARBA00004127"/>
    </source>
</evidence>
<gene>
    <name evidence="12" type="ORF">GCM10007108_02740</name>
</gene>
<dbReference type="InterPro" id="IPR008250">
    <property type="entry name" value="ATPase_P-typ_transduc_dom_A_sf"/>
</dbReference>
<feature type="transmembrane region" description="Helical" evidence="10">
    <location>
        <begin position="288"/>
        <end position="310"/>
    </location>
</feature>
<keyword evidence="3 10" id="KW-0812">Transmembrane</keyword>
<evidence type="ECO:0000256" key="3">
    <source>
        <dbReference type="ARBA" id="ARBA00022692"/>
    </source>
</evidence>
<evidence type="ECO:0000256" key="9">
    <source>
        <dbReference type="ARBA" id="ARBA00023136"/>
    </source>
</evidence>
<feature type="transmembrane region" description="Helical" evidence="10">
    <location>
        <begin position="51"/>
        <end position="69"/>
    </location>
</feature>
<evidence type="ECO:0000259" key="11">
    <source>
        <dbReference type="SMART" id="SM00746"/>
    </source>
</evidence>
<dbReference type="SUPFAM" id="SSF81665">
    <property type="entry name" value="Calcium ATPase, transmembrane domain M"/>
    <property type="match status" value="1"/>
</dbReference>
<dbReference type="GO" id="GO:0055070">
    <property type="term" value="P:copper ion homeostasis"/>
    <property type="evidence" value="ECO:0007669"/>
    <property type="project" value="TreeGrafter"/>
</dbReference>
<dbReference type="InterPro" id="IPR011017">
    <property type="entry name" value="TRASH_dom"/>
</dbReference>
<dbReference type="GO" id="GO:0005524">
    <property type="term" value="F:ATP binding"/>
    <property type="evidence" value="ECO:0007669"/>
    <property type="project" value="UniProtKB-KW"/>
</dbReference>
<dbReference type="InterPro" id="IPR027256">
    <property type="entry name" value="P-typ_ATPase_IB"/>
</dbReference>
<dbReference type="GO" id="GO:0005507">
    <property type="term" value="F:copper ion binding"/>
    <property type="evidence" value="ECO:0007669"/>
    <property type="project" value="TreeGrafter"/>
</dbReference>
<reference evidence="12" key="2">
    <citation type="submission" date="2022-09" db="EMBL/GenBank/DDBJ databases">
        <authorList>
            <person name="Sun Q."/>
            <person name="Ohkuma M."/>
        </authorList>
    </citation>
    <scope>NUCLEOTIDE SEQUENCE</scope>
    <source>
        <strain evidence="12">JCM 13583</strain>
    </source>
</reference>
<keyword evidence="4" id="KW-0479">Metal-binding</keyword>
<dbReference type="Proteomes" id="UP000632195">
    <property type="component" value="Unassembled WGS sequence"/>
</dbReference>
<organism evidence="12 13">
    <name type="scientific">Thermogymnomonas acidicola</name>
    <dbReference type="NCBI Taxonomy" id="399579"/>
    <lineage>
        <taxon>Archaea</taxon>
        <taxon>Methanobacteriati</taxon>
        <taxon>Thermoplasmatota</taxon>
        <taxon>Thermoplasmata</taxon>
        <taxon>Thermoplasmatales</taxon>
        <taxon>Thermogymnomonas</taxon>
    </lineage>
</organism>
<evidence type="ECO:0000256" key="6">
    <source>
        <dbReference type="ARBA" id="ARBA00022840"/>
    </source>
</evidence>
<keyword evidence="13" id="KW-1185">Reference proteome</keyword>
<dbReference type="NCBIfam" id="TIGR01525">
    <property type="entry name" value="ATPase-IB_hvy"/>
    <property type="match status" value="1"/>
</dbReference>
<protein>
    <submittedName>
        <fullName evidence="12">Copper-translocating P-type ATPase</fullName>
    </submittedName>
</protein>
<feature type="transmembrane region" description="Helical" evidence="10">
    <location>
        <begin position="137"/>
        <end position="155"/>
    </location>
</feature>
<dbReference type="InterPro" id="IPR023298">
    <property type="entry name" value="ATPase_P-typ_TM_dom_sf"/>
</dbReference>
<accession>A0AA37BPV5</accession>
<dbReference type="PANTHER" id="PTHR43520:SF8">
    <property type="entry name" value="P-TYPE CU(+) TRANSPORTER"/>
    <property type="match status" value="1"/>
</dbReference>
<dbReference type="GO" id="GO:0016020">
    <property type="term" value="C:membrane"/>
    <property type="evidence" value="ECO:0007669"/>
    <property type="project" value="InterPro"/>
</dbReference>
<evidence type="ECO:0000256" key="7">
    <source>
        <dbReference type="ARBA" id="ARBA00022967"/>
    </source>
</evidence>
<comment type="caution">
    <text evidence="12">The sequence shown here is derived from an EMBL/GenBank/DDBJ whole genome shotgun (WGS) entry which is preliminary data.</text>
</comment>
<dbReference type="Pfam" id="PF04945">
    <property type="entry name" value="YHS"/>
    <property type="match status" value="1"/>
</dbReference>
<dbReference type="NCBIfam" id="TIGR01512">
    <property type="entry name" value="ATPase-IB2_Cd"/>
    <property type="match status" value="1"/>
</dbReference>
<keyword evidence="9 10" id="KW-0472">Membrane</keyword>
<proteinExistence type="inferred from homology"/>
<dbReference type="NCBIfam" id="TIGR01511">
    <property type="entry name" value="ATPase-IB1_Cu"/>
    <property type="match status" value="1"/>
</dbReference>
<keyword evidence="6" id="KW-0067">ATP-binding</keyword>
<dbReference type="GO" id="GO:0043682">
    <property type="term" value="F:P-type divalent copper transporter activity"/>
    <property type="evidence" value="ECO:0007669"/>
    <property type="project" value="TreeGrafter"/>
</dbReference>
<dbReference type="InterPro" id="IPR007029">
    <property type="entry name" value="YHS_dom"/>
</dbReference>
<feature type="transmembrane region" description="Helical" evidence="10">
    <location>
        <begin position="609"/>
        <end position="632"/>
    </location>
</feature>
<dbReference type="InterPro" id="IPR036412">
    <property type="entry name" value="HAD-like_sf"/>
</dbReference>
<dbReference type="AlphaFoldDB" id="A0AA37BPV5"/>
<dbReference type="Pfam" id="PF00122">
    <property type="entry name" value="E1-E2_ATPase"/>
    <property type="match status" value="1"/>
</dbReference>
<dbReference type="InterPro" id="IPR001757">
    <property type="entry name" value="P_typ_ATPase"/>
</dbReference>
<dbReference type="Gene3D" id="2.70.150.10">
    <property type="entry name" value="Calcium-transporting ATPase, cytoplasmic transduction domain A"/>
    <property type="match status" value="1"/>
</dbReference>
<evidence type="ECO:0000256" key="2">
    <source>
        <dbReference type="ARBA" id="ARBA00006024"/>
    </source>
</evidence>
<dbReference type="SUPFAM" id="SSF56784">
    <property type="entry name" value="HAD-like"/>
    <property type="match status" value="1"/>
</dbReference>
<dbReference type="Gene3D" id="3.40.1110.10">
    <property type="entry name" value="Calcium-transporting ATPase, cytoplasmic domain N"/>
    <property type="match status" value="1"/>
</dbReference>
<feature type="transmembrane region" description="Helical" evidence="10">
    <location>
        <begin position="322"/>
        <end position="349"/>
    </location>
</feature>
<dbReference type="GO" id="GO:0016887">
    <property type="term" value="F:ATP hydrolysis activity"/>
    <property type="evidence" value="ECO:0007669"/>
    <property type="project" value="InterPro"/>
</dbReference>
<feature type="domain" description="TRASH" evidence="11">
    <location>
        <begin position="4"/>
        <end position="41"/>
    </location>
</feature>
<evidence type="ECO:0000256" key="10">
    <source>
        <dbReference type="SAM" id="Phobius"/>
    </source>
</evidence>
<evidence type="ECO:0000256" key="8">
    <source>
        <dbReference type="ARBA" id="ARBA00022989"/>
    </source>
</evidence>
<dbReference type="Pfam" id="PF00702">
    <property type="entry name" value="Hydrolase"/>
    <property type="match status" value="1"/>
</dbReference>
<dbReference type="PRINTS" id="PR00943">
    <property type="entry name" value="CUATPASE"/>
</dbReference>
<dbReference type="NCBIfam" id="TIGR01494">
    <property type="entry name" value="ATPase_P-type"/>
    <property type="match status" value="1"/>
</dbReference>
<dbReference type="GO" id="GO:0012505">
    <property type="term" value="C:endomembrane system"/>
    <property type="evidence" value="ECO:0007669"/>
    <property type="project" value="UniProtKB-SubCell"/>
</dbReference>
<evidence type="ECO:0000313" key="12">
    <source>
        <dbReference type="EMBL" id="GGM68107.1"/>
    </source>
</evidence>